<dbReference type="InterPro" id="IPR036291">
    <property type="entry name" value="NAD(P)-bd_dom_sf"/>
</dbReference>
<accession>A0ABS5T019</accession>
<evidence type="ECO:0000256" key="1">
    <source>
        <dbReference type="ARBA" id="ARBA00006484"/>
    </source>
</evidence>
<dbReference type="RefSeq" id="WP_214238310.1">
    <property type="nucleotide sequence ID" value="NZ_JABBFR010000038.1"/>
</dbReference>
<sequence>MKKVSFVTGGSKGIGAAVCRELASNGDYVFIGYSNSEDEANKVKTDILEKGGECEIIKIDVSNENDINSAYEYVKNKVSKIDKLACCAGVEDFSSLFDISKNRFDHVFGINTFGQFKCTSLFSNIINEGGAIVLTSSVSAKMTVREHMLYASSKAAVESFVKNASLELGDKGIKINAIAPGAVATGMAAGNAHKYIPKGLNIELKDWKGVNSACKRIGNVQEIAKAYNFLLSDSVPFMTGSTMNVDGGRI</sequence>
<proteinExistence type="inferred from homology"/>
<dbReference type="CDD" id="cd05233">
    <property type="entry name" value="SDR_c"/>
    <property type="match status" value="1"/>
</dbReference>
<organism evidence="2 3">
    <name type="scientific">Rosenbergiella gaditana</name>
    <dbReference type="NCBI Taxonomy" id="2726987"/>
    <lineage>
        <taxon>Bacteria</taxon>
        <taxon>Pseudomonadati</taxon>
        <taxon>Pseudomonadota</taxon>
        <taxon>Gammaproteobacteria</taxon>
        <taxon>Enterobacterales</taxon>
        <taxon>Erwiniaceae</taxon>
        <taxon>Rosenbergiella</taxon>
    </lineage>
</organism>
<dbReference type="PROSITE" id="PS00061">
    <property type="entry name" value="ADH_SHORT"/>
    <property type="match status" value="1"/>
</dbReference>
<dbReference type="EMBL" id="JABBFR010000038">
    <property type="protein sequence ID" value="MBT0725705.1"/>
    <property type="molecule type" value="Genomic_DNA"/>
</dbReference>
<dbReference type="Pfam" id="PF13561">
    <property type="entry name" value="adh_short_C2"/>
    <property type="match status" value="1"/>
</dbReference>
<keyword evidence="3" id="KW-1185">Reference proteome</keyword>
<evidence type="ECO:0000313" key="3">
    <source>
        <dbReference type="Proteomes" id="UP000790096"/>
    </source>
</evidence>
<comment type="similarity">
    <text evidence="1">Belongs to the short-chain dehydrogenases/reductases (SDR) family.</text>
</comment>
<dbReference type="InterPro" id="IPR050259">
    <property type="entry name" value="SDR"/>
</dbReference>
<protein>
    <submittedName>
        <fullName evidence="2">SDR family oxidoreductase</fullName>
    </submittedName>
</protein>
<reference evidence="2 3" key="1">
    <citation type="submission" date="2020-04" db="EMBL/GenBank/DDBJ databases">
        <title>Genome sequencing of Rosenbergiella species.</title>
        <authorList>
            <person name="Alvarez-Perez S."/>
            <person name="Lievens B."/>
        </authorList>
    </citation>
    <scope>NUCLEOTIDE SEQUENCE [LARGE SCALE GENOMIC DNA]</scope>
    <source>
        <strain evidence="2 3">S61</strain>
    </source>
</reference>
<evidence type="ECO:0000313" key="2">
    <source>
        <dbReference type="EMBL" id="MBT0725705.1"/>
    </source>
</evidence>
<gene>
    <name evidence="2" type="ORF">HH682_15060</name>
</gene>
<dbReference type="PANTHER" id="PTHR42879:SF2">
    <property type="entry name" value="3-OXOACYL-[ACYL-CARRIER-PROTEIN] REDUCTASE FABG"/>
    <property type="match status" value="1"/>
</dbReference>
<comment type="caution">
    <text evidence="2">The sequence shown here is derived from an EMBL/GenBank/DDBJ whole genome shotgun (WGS) entry which is preliminary data.</text>
</comment>
<dbReference type="InterPro" id="IPR002347">
    <property type="entry name" value="SDR_fam"/>
</dbReference>
<dbReference type="PANTHER" id="PTHR42879">
    <property type="entry name" value="3-OXOACYL-(ACYL-CARRIER-PROTEIN) REDUCTASE"/>
    <property type="match status" value="1"/>
</dbReference>
<dbReference type="Proteomes" id="UP000790096">
    <property type="component" value="Unassembled WGS sequence"/>
</dbReference>
<name>A0ABS5T019_9GAMM</name>
<dbReference type="InterPro" id="IPR020904">
    <property type="entry name" value="Sc_DH/Rdtase_CS"/>
</dbReference>
<dbReference type="SUPFAM" id="SSF51735">
    <property type="entry name" value="NAD(P)-binding Rossmann-fold domains"/>
    <property type="match status" value="1"/>
</dbReference>
<dbReference type="Gene3D" id="3.40.50.720">
    <property type="entry name" value="NAD(P)-binding Rossmann-like Domain"/>
    <property type="match status" value="1"/>
</dbReference>
<dbReference type="PRINTS" id="PR00081">
    <property type="entry name" value="GDHRDH"/>
</dbReference>